<dbReference type="InterPro" id="IPR003439">
    <property type="entry name" value="ABC_transporter-like_ATP-bd"/>
</dbReference>
<feature type="domain" description="ABC transporter" evidence="22">
    <location>
        <begin position="405"/>
        <end position="641"/>
    </location>
</feature>
<dbReference type="PROSITE" id="PS50893">
    <property type="entry name" value="ABC_TRANSPORTER_2"/>
    <property type="match status" value="1"/>
</dbReference>
<evidence type="ECO:0000256" key="9">
    <source>
        <dbReference type="ARBA" id="ARBA00022842"/>
    </source>
</evidence>
<dbReference type="PANTHER" id="PTHR43394">
    <property type="entry name" value="ATP-DEPENDENT PERMEASE MDL1, MITOCHONDRIAL"/>
    <property type="match status" value="1"/>
</dbReference>
<gene>
    <name evidence="24" type="ORF">HCN44_001563</name>
</gene>
<dbReference type="InterPro" id="IPR039421">
    <property type="entry name" value="Type_1_exporter"/>
</dbReference>
<feature type="transmembrane region" description="Helical" evidence="21">
    <location>
        <begin position="307"/>
        <end position="330"/>
    </location>
</feature>
<dbReference type="GO" id="GO:0046872">
    <property type="term" value="F:metal ion binding"/>
    <property type="evidence" value="ECO:0007669"/>
    <property type="project" value="UniProtKB-KW"/>
</dbReference>
<evidence type="ECO:0000256" key="14">
    <source>
        <dbReference type="ARBA" id="ARBA00023128"/>
    </source>
</evidence>
<keyword evidence="15 21" id="KW-0472">Membrane</keyword>
<evidence type="ECO:0000259" key="23">
    <source>
        <dbReference type="PROSITE" id="PS50929"/>
    </source>
</evidence>
<evidence type="ECO:0000313" key="24">
    <source>
        <dbReference type="EMBL" id="KAF7992238.1"/>
    </source>
</evidence>
<sequence length="646" mass="71102">MSILWKLNSCKNLKNLIIKLDLNKTCKLHTWKFINNTNKRAPKLKPLLTSIIRNQSSKIKNIKIVTNKTEIKRLLSLAKPEKWNLTGAIIFLIISSAVTMAVPFSIGKLIDIIYTENKEKSRENLKNLGIALLGIFVIGALCNFGRIYCMSTSGHRITQSLRKKAYTAILNQETAMFDKVSTGEIVGRLTGDAQLVSSAVTTSISDGLRSGIMTIGGVSMMLYASPELAVVGLSIVPPITIIAVYYGRFIKKISKDVQNGLAQLNTTAEEKISNIRTVKAFAQEINEIKNYETKLNQLLTICYKESLYRGIFFGLTGFCGNAMILSVLYYGGVMISDSTITVGSLSAFLLYAAYTGISITGISNFYADMSKALGASTRLFEFIDRQPKIPINGGKILDHKLTGKVSFNNIYYSYPSRDNCSILKNFSLQLNSSSVNAIVGQSGSGKSTIALLLLRLYDPNSGCIKLDDYDLKELDPAWVKSQIGFVSQEPVLFNGTIRENISYGINDATESQIIDAAKLSNVLEFTERMTNGLDTVVGERGITLSGGQRQRVAIARALIKNPKILILDEATSALDAESESYVQDALERATQGRTVLTIAHRLSTIKNSDKIAVLDQGQVVETGNYNELMQLDNGIFKKLVKHQTFS</sequence>
<dbReference type="InterPro" id="IPR017871">
    <property type="entry name" value="ABC_transporter-like_CS"/>
</dbReference>
<dbReference type="GO" id="GO:0042802">
    <property type="term" value="F:identical protein binding"/>
    <property type="evidence" value="ECO:0007669"/>
    <property type="project" value="UniProtKB-ARBA"/>
</dbReference>
<dbReference type="FunFam" id="3.40.50.300:FF:000403">
    <property type="entry name" value="ATP-binding cassette sub-family B member 8, mitochondrial"/>
    <property type="match status" value="1"/>
</dbReference>
<evidence type="ECO:0000256" key="10">
    <source>
        <dbReference type="ARBA" id="ARBA00022946"/>
    </source>
</evidence>
<evidence type="ECO:0000256" key="21">
    <source>
        <dbReference type="SAM" id="Phobius"/>
    </source>
</evidence>
<dbReference type="EMBL" id="JACMRX010000003">
    <property type="protein sequence ID" value="KAF7992238.1"/>
    <property type="molecule type" value="Genomic_DNA"/>
</dbReference>
<dbReference type="SMART" id="SM00382">
    <property type="entry name" value="AAA"/>
    <property type="match status" value="1"/>
</dbReference>
<keyword evidence="14" id="KW-0496">Mitochondrion</keyword>
<evidence type="ECO:0000256" key="18">
    <source>
        <dbReference type="ARBA" id="ARBA00072683"/>
    </source>
</evidence>
<feature type="transmembrane region" description="Helical" evidence="21">
    <location>
        <begin position="228"/>
        <end position="246"/>
    </location>
</feature>
<protein>
    <recommendedName>
        <fullName evidence="18">ATP-binding cassette sub-family B member 10, mitochondrial</fullName>
    </recommendedName>
    <alternativeName>
        <fullName evidence="19">ABC-mitochondrial erythroid protein</fullName>
    </alternativeName>
    <alternativeName>
        <fullName evidence="20">ATP-binding cassette transporter 10</fullName>
    </alternativeName>
</protein>
<feature type="domain" description="ABC transmembrane type-1" evidence="23">
    <location>
        <begin position="87"/>
        <end position="371"/>
    </location>
</feature>
<dbReference type="PIRSF" id="PIRSF002773">
    <property type="entry name" value="ABC_prm/ATPase_B"/>
    <property type="match status" value="1"/>
</dbReference>
<keyword evidence="10" id="KW-0809">Transit peptide</keyword>
<dbReference type="Pfam" id="PF00005">
    <property type="entry name" value="ABC_tran"/>
    <property type="match status" value="1"/>
</dbReference>
<dbReference type="Pfam" id="PF00664">
    <property type="entry name" value="ABC_membrane"/>
    <property type="match status" value="1"/>
</dbReference>
<keyword evidence="3" id="KW-0813">Transport</keyword>
<dbReference type="Gene3D" id="1.20.1560.10">
    <property type="entry name" value="ABC transporter type 1, transmembrane domain"/>
    <property type="match status" value="1"/>
</dbReference>
<dbReference type="SUPFAM" id="SSF52540">
    <property type="entry name" value="P-loop containing nucleoside triphosphate hydrolases"/>
    <property type="match status" value="1"/>
</dbReference>
<keyword evidence="12 21" id="KW-1133">Transmembrane helix</keyword>
<keyword evidence="9" id="KW-0460">Magnesium</keyword>
<feature type="transmembrane region" description="Helical" evidence="21">
    <location>
        <begin position="85"/>
        <end position="107"/>
    </location>
</feature>
<evidence type="ECO:0000256" key="7">
    <source>
        <dbReference type="ARBA" id="ARBA00022792"/>
    </source>
</evidence>
<dbReference type="InterPro" id="IPR003593">
    <property type="entry name" value="AAA+_ATPase"/>
</dbReference>
<evidence type="ECO:0000256" key="13">
    <source>
        <dbReference type="ARBA" id="ARBA00022990"/>
    </source>
</evidence>
<keyword evidence="7" id="KW-0999">Mitochondrion inner membrane</keyword>
<evidence type="ECO:0000259" key="22">
    <source>
        <dbReference type="PROSITE" id="PS50893"/>
    </source>
</evidence>
<dbReference type="GO" id="GO:0015421">
    <property type="term" value="F:ABC-type oligopeptide transporter activity"/>
    <property type="evidence" value="ECO:0007669"/>
    <property type="project" value="TreeGrafter"/>
</dbReference>
<comment type="catalytic activity">
    <reaction evidence="16">
        <text>biliverdin IXalpha(in) + ATP + H2O = biliverdin IXalpha(out) + ADP + phosphate + H(+)</text>
        <dbReference type="Rhea" id="RHEA:82359"/>
        <dbReference type="ChEBI" id="CHEBI:15377"/>
        <dbReference type="ChEBI" id="CHEBI:15378"/>
        <dbReference type="ChEBI" id="CHEBI:30616"/>
        <dbReference type="ChEBI" id="CHEBI:43474"/>
        <dbReference type="ChEBI" id="CHEBI:57991"/>
        <dbReference type="ChEBI" id="CHEBI:456216"/>
    </reaction>
    <physiologicalReaction direction="left-to-right" evidence="16">
        <dbReference type="Rhea" id="RHEA:82360"/>
    </physiologicalReaction>
</comment>
<dbReference type="AlphaFoldDB" id="A0A835CSG2"/>
<dbReference type="InterPro" id="IPR027417">
    <property type="entry name" value="P-loop_NTPase"/>
</dbReference>
<dbReference type="InterPro" id="IPR036640">
    <property type="entry name" value="ABC1_TM_sf"/>
</dbReference>
<dbReference type="InterPro" id="IPR011527">
    <property type="entry name" value="ABC1_TM_dom"/>
</dbReference>
<dbReference type="Gene3D" id="3.40.50.300">
    <property type="entry name" value="P-loop containing nucleotide triphosphate hydrolases"/>
    <property type="match status" value="1"/>
</dbReference>
<dbReference type="Proteomes" id="UP000639338">
    <property type="component" value="Unassembled WGS sequence"/>
</dbReference>
<reference evidence="24 25" key="1">
    <citation type="submission" date="2020-08" db="EMBL/GenBank/DDBJ databases">
        <title>Aphidius gifuensis genome sequencing and assembly.</title>
        <authorList>
            <person name="Du Z."/>
        </authorList>
    </citation>
    <scope>NUCLEOTIDE SEQUENCE [LARGE SCALE GENOMIC DNA]</scope>
    <source>
        <strain evidence="24">YNYX2018</strain>
        <tissue evidence="24">Adults</tissue>
    </source>
</reference>
<evidence type="ECO:0000256" key="11">
    <source>
        <dbReference type="ARBA" id="ARBA00022967"/>
    </source>
</evidence>
<keyword evidence="4 21" id="KW-0812">Transmembrane</keyword>
<evidence type="ECO:0000256" key="3">
    <source>
        <dbReference type="ARBA" id="ARBA00022448"/>
    </source>
</evidence>
<evidence type="ECO:0000256" key="8">
    <source>
        <dbReference type="ARBA" id="ARBA00022840"/>
    </source>
</evidence>
<evidence type="ECO:0000313" key="25">
    <source>
        <dbReference type="Proteomes" id="UP000639338"/>
    </source>
</evidence>
<comment type="caution">
    <text evidence="24">The sequence shown here is derived from an EMBL/GenBank/DDBJ whole genome shotgun (WGS) entry which is preliminary data.</text>
</comment>
<keyword evidence="11" id="KW-1278">Translocase</keyword>
<evidence type="ECO:0000256" key="20">
    <source>
        <dbReference type="ARBA" id="ARBA00083334"/>
    </source>
</evidence>
<comment type="function">
    <text evidence="17">ATP-dependent transporter located in the mitochondrial inner membrane that catalyzes the export of biliverdin from the mitochondrial matrix, and plays a crucial role in hemoglobin synthesis and antioxidative stress. Participates in the early step of the heme biosynthetic process during insertion of iron into protoporphyrin IX (PPIX). Involved in the stabilization of the iron transporter mitoferrin-1/SLC25A37. In addition may be involved in mitochondrial unfolded protein response (UPRmt) signaling pathway, although ABCB10 probably does not participate in peptide export from mitochondria.</text>
</comment>
<dbReference type="PROSITE" id="PS50929">
    <property type="entry name" value="ABC_TM1F"/>
    <property type="match status" value="1"/>
</dbReference>
<keyword evidence="6" id="KW-0547">Nucleotide-binding</keyword>
<evidence type="ECO:0000256" key="15">
    <source>
        <dbReference type="ARBA" id="ARBA00023136"/>
    </source>
</evidence>
<evidence type="ECO:0000256" key="4">
    <source>
        <dbReference type="ARBA" id="ARBA00022692"/>
    </source>
</evidence>
<evidence type="ECO:0000256" key="16">
    <source>
        <dbReference type="ARBA" id="ARBA00052250"/>
    </source>
</evidence>
<evidence type="ECO:0000256" key="1">
    <source>
        <dbReference type="ARBA" id="ARBA00004448"/>
    </source>
</evidence>
<keyword evidence="13" id="KW-0007">Acetylation</keyword>
<keyword evidence="5" id="KW-0479">Metal-binding</keyword>
<evidence type="ECO:0000256" key="17">
    <source>
        <dbReference type="ARBA" id="ARBA00055589"/>
    </source>
</evidence>
<dbReference type="GO" id="GO:0005743">
    <property type="term" value="C:mitochondrial inner membrane"/>
    <property type="evidence" value="ECO:0007669"/>
    <property type="project" value="UniProtKB-SubCell"/>
</dbReference>
<name>A0A835CSG2_APHGI</name>
<organism evidence="24 25">
    <name type="scientific">Aphidius gifuensis</name>
    <name type="common">Parasitoid wasp</name>
    <dbReference type="NCBI Taxonomy" id="684658"/>
    <lineage>
        <taxon>Eukaryota</taxon>
        <taxon>Metazoa</taxon>
        <taxon>Ecdysozoa</taxon>
        <taxon>Arthropoda</taxon>
        <taxon>Hexapoda</taxon>
        <taxon>Insecta</taxon>
        <taxon>Pterygota</taxon>
        <taxon>Neoptera</taxon>
        <taxon>Endopterygota</taxon>
        <taxon>Hymenoptera</taxon>
        <taxon>Apocrita</taxon>
        <taxon>Ichneumonoidea</taxon>
        <taxon>Braconidae</taxon>
        <taxon>Aphidiinae</taxon>
        <taxon>Aphidius</taxon>
    </lineage>
</organism>
<evidence type="ECO:0000256" key="2">
    <source>
        <dbReference type="ARBA" id="ARBA00005580"/>
    </source>
</evidence>
<dbReference type="GO" id="GO:0016887">
    <property type="term" value="F:ATP hydrolysis activity"/>
    <property type="evidence" value="ECO:0007669"/>
    <property type="project" value="InterPro"/>
</dbReference>
<evidence type="ECO:0000256" key="6">
    <source>
        <dbReference type="ARBA" id="ARBA00022741"/>
    </source>
</evidence>
<proteinExistence type="inferred from homology"/>
<keyword evidence="8" id="KW-0067">ATP-binding</keyword>
<keyword evidence="25" id="KW-1185">Reference proteome</keyword>
<accession>A0A835CSG2</accession>
<feature type="transmembrane region" description="Helical" evidence="21">
    <location>
        <begin position="128"/>
        <end position="148"/>
    </location>
</feature>
<dbReference type="GO" id="GO:0005524">
    <property type="term" value="F:ATP binding"/>
    <property type="evidence" value="ECO:0007669"/>
    <property type="project" value="UniProtKB-KW"/>
</dbReference>
<dbReference type="SUPFAM" id="SSF90123">
    <property type="entry name" value="ABC transporter transmembrane region"/>
    <property type="match status" value="1"/>
</dbReference>
<dbReference type="PANTHER" id="PTHR43394:SF1">
    <property type="entry name" value="ATP-BINDING CASSETTE SUB-FAMILY B MEMBER 10, MITOCHONDRIAL"/>
    <property type="match status" value="1"/>
</dbReference>
<evidence type="ECO:0000256" key="12">
    <source>
        <dbReference type="ARBA" id="ARBA00022989"/>
    </source>
</evidence>
<evidence type="ECO:0000256" key="5">
    <source>
        <dbReference type="ARBA" id="ARBA00022723"/>
    </source>
</evidence>
<dbReference type="FunFam" id="1.20.1560.10:FF:000048">
    <property type="entry name" value="ATP-binding cassette sub-family B member 10, mitochondrial"/>
    <property type="match status" value="1"/>
</dbReference>
<feature type="transmembrane region" description="Helical" evidence="21">
    <location>
        <begin position="342"/>
        <end position="367"/>
    </location>
</feature>
<dbReference type="GO" id="GO:0090374">
    <property type="term" value="P:oligopeptide export from mitochondrion"/>
    <property type="evidence" value="ECO:0007669"/>
    <property type="project" value="TreeGrafter"/>
</dbReference>
<dbReference type="CDD" id="cd18573">
    <property type="entry name" value="ABC_6TM_ABCB10_like"/>
    <property type="match status" value="1"/>
</dbReference>
<comment type="subcellular location">
    <subcellularLocation>
        <location evidence="1">Mitochondrion inner membrane</location>
        <topology evidence="1">Multi-pass membrane protein</topology>
    </subcellularLocation>
</comment>
<dbReference type="OrthoDB" id="6500128at2759"/>
<dbReference type="PROSITE" id="PS00211">
    <property type="entry name" value="ABC_TRANSPORTER_1"/>
    <property type="match status" value="1"/>
</dbReference>
<evidence type="ECO:0000256" key="19">
    <source>
        <dbReference type="ARBA" id="ARBA00075187"/>
    </source>
</evidence>
<comment type="similarity">
    <text evidence="2">Belongs to the ABC transporter superfamily. ABCB family. Mitochondrial peptide exporter (TC 3.A.1.212) subfamily.</text>
</comment>